<gene>
    <name evidence="1" type="ORF">F5148DRAFT_103993</name>
</gene>
<dbReference type="Proteomes" id="UP001207468">
    <property type="component" value="Unassembled WGS sequence"/>
</dbReference>
<sequence length="529" mass="60430">MSFHPLRRLCHLVFSLLTGFVVYLWHQTPRLSTKIGRALAIGEYPLHFEEESGRKRDHAKVTLDTLPDDVLVEIFDFYVNDRNARTNEWYTLVRVCQRWRRVVLASPHRLNLRLLYTGKRPLSDMLDTWPLLPVVVRPRLGESLVPGPNWNNIAALIGSEHRDRICEIDLYCIPDSRPWKTFTAVMQKPFPKLTRLRISVDIRVFALPTYPFLSGCSAPCLRELSLGNCPFPAMDRLLWSANDLVVLDLWRIPLSGYISPEALVTALSVMTRLETLRLEFQSPRSRPNPASRSAPPLTRSVLPALANCIFRGAHEYLEDLVARIETPLLNHLDIDFSVDIHFDVPQLRRLVSHAERFKTFDRAVVSISDDAIQVTILPQTEAVNRRRGLVLGIMCGQSDRQLSSLAQICRSSLPLVSTLEQLDIQEGTLLSQAHWKGVIQSSEWLELLGPFIAVKDLYLSDGVTRHVCRALQELARERATEMLPALRNLFLECLSQAWEPLVNAIGPFVSARRHSGHPVAIHNWKRWKR</sequence>
<accession>A0ACC0U7D7</accession>
<protein>
    <submittedName>
        <fullName evidence="1">Uncharacterized protein</fullName>
    </submittedName>
</protein>
<dbReference type="EMBL" id="JAGFNK010000121">
    <property type="protein sequence ID" value="KAI9507538.1"/>
    <property type="molecule type" value="Genomic_DNA"/>
</dbReference>
<reference evidence="1" key="1">
    <citation type="submission" date="2021-03" db="EMBL/GenBank/DDBJ databases">
        <title>Evolutionary priming and transition to the ectomycorrhizal habit in an iconic lineage of mushroom-forming fungi: is preadaptation a requirement?</title>
        <authorList>
            <consortium name="DOE Joint Genome Institute"/>
            <person name="Looney B.P."/>
            <person name="Miyauchi S."/>
            <person name="Morin E."/>
            <person name="Drula E."/>
            <person name="Courty P.E."/>
            <person name="Chicoki N."/>
            <person name="Fauchery L."/>
            <person name="Kohler A."/>
            <person name="Kuo A."/>
            <person name="LaButti K."/>
            <person name="Pangilinan J."/>
            <person name="Lipzen A."/>
            <person name="Riley R."/>
            <person name="Andreopoulos W."/>
            <person name="He G."/>
            <person name="Johnson J."/>
            <person name="Barry K.W."/>
            <person name="Grigoriev I.V."/>
            <person name="Nagy L."/>
            <person name="Hibbett D."/>
            <person name="Henrissat B."/>
            <person name="Matheny P.B."/>
            <person name="Labbe J."/>
            <person name="Martin A.F."/>
        </authorList>
    </citation>
    <scope>NUCLEOTIDE SEQUENCE</scope>
    <source>
        <strain evidence="1">BPL698</strain>
    </source>
</reference>
<evidence type="ECO:0000313" key="1">
    <source>
        <dbReference type="EMBL" id="KAI9507538.1"/>
    </source>
</evidence>
<name>A0ACC0U7D7_9AGAM</name>
<keyword evidence="2" id="KW-1185">Reference proteome</keyword>
<proteinExistence type="predicted"/>
<evidence type="ECO:0000313" key="2">
    <source>
        <dbReference type="Proteomes" id="UP001207468"/>
    </source>
</evidence>
<comment type="caution">
    <text evidence="1">The sequence shown here is derived from an EMBL/GenBank/DDBJ whole genome shotgun (WGS) entry which is preliminary data.</text>
</comment>
<organism evidence="1 2">
    <name type="scientific">Russula earlei</name>
    <dbReference type="NCBI Taxonomy" id="71964"/>
    <lineage>
        <taxon>Eukaryota</taxon>
        <taxon>Fungi</taxon>
        <taxon>Dikarya</taxon>
        <taxon>Basidiomycota</taxon>
        <taxon>Agaricomycotina</taxon>
        <taxon>Agaricomycetes</taxon>
        <taxon>Russulales</taxon>
        <taxon>Russulaceae</taxon>
        <taxon>Russula</taxon>
    </lineage>
</organism>